<name>A0A5A5TDD3_9CHLR</name>
<feature type="region of interest" description="Disordered" evidence="1">
    <location>
        <begin position="61"/>
        <end position="84"/>
    </location>
</feature>
<protein>
    <submittedName>
        <fullName evidence="3">Uncharacterized protein</fullName>
    </submittedName>
</protein>
<keyword evidence="4" id="KW-1185">Reference proteome</keyword>
<dbReference type="AlphaFoldDB" id="A0A5A5TDD3"/>
<evidence type="ECO:0000313" key="3">
    <source>
        <dbReference type="EMBL" id="GCF09186.1"/>
    </source>
</evidence>
<keyword evidence="2" id="KW-1133">Transmembrane helix</keyword>
<dbReference type="Proteomes" id="UP000322530">
    <property type="component" value="Unassembled WGS sequence"/>
</dbReference>
<organism evidence="3 4">
    <name type="scientific">Dictyobacter arantiisoli</name>
    <dbReference type="NCBI Taxonomy" id="2014874"/>
    <lineage>
        <taxon>Bacteria</taxon>
        <taxon>Bacillati</taxon>
        <taxon>Chloroflexota</taxon>
        <taxon>Ktedonobacteria</taxon>
        <taxon>Ktedonobacterales</taxon>
        <taxon>Dictyobacteraceae</taxon>
        <taxon>Dictyobacter</taxon>
    </lineage>
</organism>
<reference evidence="3 4" key="1">
    <citation type="submission" date="2019-01" db="EMBL/GenBank/DDBJ databases">
        <title>Draft genome sequence of Dictyobacter sp. Uno17.</title>
        <authorList>
            <person name="Wang C.M."/>
            <person name="Zheng Y."/>
            <person name="Sakai Y."/>
            <person name="Abe K."/>
            <person name="Yokota A."/>
            <person name="Yabe S."/>
        </authorList>
    </citation>
    <scope>NUCLEOTIDE SEQUENCE [LARGE SCALE GENOMIC DNA]</scope>
    <source>
        <strain evidence="3 4">Uno17</strain>
    </source>
</reference>
<dbReference type="EMBL" id="BIXY01000038">
    <property type="protein sequence ID" value="GCF09186.1"/>
    <property type="molecule type" value="Genomic_DNA"/>
</dbReference>
<evidence type="ECO:0000256" key="1">
    <source>
        <dbReference type="SAM" id="MobiDB-lite"/>
    </source>
</evidence>
<dbReference type="RefSeq" id="WP_149402139.1">
    <property type="nucleotide sequence ID" value="NZ_BIXY01000038.1"/>
</dbReference>
<keyword evidence="2" id="KW-0472">Membrane</keyword>
<evidence type="ECO:0000256" key="2">
    <source>
        <dbReference type="SAM" id="Phobius"/>
    </source>
</evidence>
<sequence>MAQQIPHHCPQCGSPLVPQQRFCARCGTSIILPIPAQQEFSPARSPINASAFSDQEPPAHFTAQKRMQRPTMSTQSIPGPIKPQTLQRRRFGPVGIILLGLAILLLLGALGFVVLPLLGIGRATQATIAISSLHTTVSYDGADVQIQDAQQSANFVDDPHSASNGMLRLHLQAVNRTKSTVTLVYNDIAHVVLTNGTEVNTVYVAGNPVLAAGETKASTLDFAVPATMKIDQLALRLGTQAEARLDIPLTAHADMQKYAPKTITVNQLSTYRSLNYQVKEAVLERSLDGKLAPRGMSYVGVNFTIANPLSQSVVVGSPFDYLRLQAANMTFTPQQATAPISVAANVQNQIGSAVFLVPQHTSSFTLILASQSNDGFDKQSVNFSF</sequence>
<evidence type="ECO:0000313" key="4">
    <source>
        <dbReference type="Proteomes" id="UP000322530"/>
    </source>
</evidence>
<feature type="transmembrane region" description="Helical" evidence="2">
    <location>
        <begin position="96"/>
        <end position="118"/>
    </location>
</feature>
<accession>A0A5A5TDD3</accession>
<keyword evidence="2" id="KW-0812">Transmembrane</keyword>
<proteinExistence type="predicted"/>
<comment type="caution">
    <text evidence="3">The sequence shown here is derived from an EMBL/GenBank/DDBJ whole genome shotgun (WGS) entry which is preliminary data.</text>
</comment>
<dbReference type="OrthoDB" id="149885at2"/>
<gene>
    <name evidence="3" type="ORF">KDI_27500</name>
</gene>